<gene>
    <name evidence="1" type="ORF">UFOVP398_42</name>
</gene>
<accession>A0A6J5M4X3</accession>
<dbReference type="EMBL" id="LR796376">
    <property type="protein sequence ID" value="CAB4140477.1"/>
    <property type="molecule type" value="Genomic_DNA"/>
</dbReference>
<organism evidence="1">
    <name type="scientific">uncultured Caudovirales phage</name>
    <dbReference type="NCBI Taxonomy" id="2100421"/>
    <lineage>
        <taxon>Viruses</taxon>
        <taxon>Duplodnaviria</taxon>
        <taxon>Heunggongvirae</taxon>
        <taxon>Uroviricota</taxon>
        <taxon>Caudoviricetes</taxon>
        <taxon>Peduoviridae</taxon>
        <taxon>Maltschvirus</taxon>
        <taxon>Maltschvirus maltsch</taxon>
    </lineage>
</organism>
<protein>
    <submittedName>
        <fullName evidence="1">Uncharacterized protein</fullName>
    </submittedName>
</protein>
<name>A0A6J5M4X3_9CAUD</name>
<proteinExistence type="predicted"/>
<reference evidence="1" key="1">
    <citation type="submission" date="2020-04" db="EMBL/GenBank/DDBJ databases">
        <authorList>
            <person name="Chiriac C."/>
            <person name="Salcher M."/>
            <person name="Ghai R."/>
            <person name="Kavagutti S V."/>
        </authorList>
    </citation>
    <scope>NUCLEOTIDE SEQUENCE</scope>
</reference>
<sequence length="121" mass="13259">MTTREAALMFRQSAERSLRLRASVAHLPGCADALAAHAIAYMGAAFVVEEINETPLAALDQQIHDRELATSCLGLLRQLLGHVEAGKSHGHLRDILRDEIRELENLQRTGERTPGTLAVPK</sequence>
<evidence type="ECO:0000313" key="1">
    <source>
        <dbReference type="EMBL" id="CAB4140477.1"/>
    </source>
</evidence>